<keyword evidence="12" id="KW-1185">Reference proteome</keyword>
<dbReference type="Pfam" id="PF00001">
    <property type="entry name" value="7tm_1"/>
    <property type="match status" value="1"/>
</dbReference>
<feature type="domain" description="G-protein coupled receptors family 1 profile" evidence="10">
    <location>
        <begin position="88"/>
        <end position="344"/>
    </location>
</feature>
<keyword evidence="7 8" id="KW-0807">Transducer</keyword>
<dbReference type="PROSITE" id="PS50262">
    <property type="entry name" value="G_PROTEIN_RECEP_F1_2"/>
    <property type="match status" value="1"/>
</dbReference>
<feature type="transmembrane region" description="Helical" evidence="9">
    <location>
        <begin position="188"/>
        <end position="209"/>
    </location>
</feature>
<evidence type="ECO:0000313" key="11">
    <source>
        <dbReference type="EMBL" id="KAK3593744.1"/>
    </source>
</evidence>
<keyword evidence="5 9" id="KW-0472">Membrane</keyword>
<dbReference type="Proteomes" id="UP001195483">
    <property type="component" value="Unassembled WGS sequence"/>
</dbReference>
<sequence>MVSTGLRGSGQTDPPLVFVGMDQLSELHNYKIFFENRNRTIYFKSPFNFSGATEILTEFENSLFTIHSFSTVLLLSIYAPIFIIGLAGNILIIVSVSADKAKKNKLYFMINLALADLAVTVFCVPTSIGTIVYKLWVYGRFLCKFTVFIQGVAVTVSIFSMMAMGIDRYISLQYPATKYRLSSTPSQSFAMICCMWVVAAIFMGPLIYIRDIDTLNIPFLSDLTFCVEKWPQDRDRQAYGVFLLFVVFIIPAFTIGVCYGHVGKALLKTDIQRVGSDNSTQRLVYRKRAARMIIILIVAFLLCWLPYNVISALADLHNDPNISRALPFVLWLGHAHSAINPAMYWSLNKRFRESIRGLVKSVRINHCTSENTMAEYV</sequence>
<feature type="transmembrane region" description="Helical" evidence="9">
    <location>
        <begin position="238"/>
        <end position="259"/>
    </location>
</feature>
<dbReference type="EMBL" id="JAEAOA010000884">
    <property type="protein sequence ID" value="KAK3593744.1"/>
    <property type="molecule type" value="Genomic_DNA"/>
</dbReference>
<comment type="subcellular location">
    <subcellularLocation>
        <location evidence="1">Membrane</location>
        <topology evidence="1">Multi-pass membrane protein</topology>
    </subcellularLocation>
</comment>
<gene>
    <name evidence="11" type="ORF">CHS0354_014274</name>
</gene>
<dbReference type="InterPro" id="IPR017452">
    <property type="entry name" value="GPCR_Rhodpsn_7TM"/>
</dbReference>
<dbReference type="AlphaFoldDB" id="A0AAE0VXM0"/>
<dbReference type="GO" id="GO:0004930">
    <property type="term" value="F:G protein-coupled receptor activity"/>
    <property type="evidence" value="ECO:0007669"/>
    <property type="project" value="UniProtKB-KW"/>
</dbReference>
<keyword evidence="4 8" id="KW-0297">G-protein coupled receptor</keyword>
<accession>A0AAE0VXM0</accession>
<feature type="transmembrane region" description="Helical" evidence="9">
    <location>
        <begin position="289"/>
        <end position="307"/>
    </location>
</feature>
<evidence type="ECO:0000256" key="6">
    <source>
        <dbReference type="ARBA" id="ARBA00023170"/>
    </source>
</evidence>
<dbReference type="GO" id="GO:0005886">
    <property type="term" value="C:plasma membrane"/>
    <property type="evidence" value="ECO:0007669"/>
    <property type="project" value="TreeGrafter"/>
</dbReference>
<dbReference type="SUPFAM" id="SSF81321">
    <property type="entry name" value="Family A G protein-coupled receptor-like"/>
    <property type="match status" value="1"/>
</dbReference>
<keyword evidence="2 8" id="KW-0812">Transmembrane</keyword>
<dbReference type="PANTHER" id="PTHR45695">
    <property type="entry name" value="LEUCOKININ RECEPTOR-RELATED"/>
    <property type="match status" value="1"/>
</dbReference>
<evidence type="ECO:0000256" key="4">
    <source>
        <dbReference type="ARBA" id="ARBA00023040"/>
    </source>
</evidence>
<evidence type="ECO:0000256" key="5">
    <source>
        <dbReference type="ARBA" id="ARBA00023136"/>
    </source>
</evidence>
<feature type="transmembrane region" description="Helical" evidence="9">
    <location>
        <begin position="106"/>
        <end position="133"/>
    </location>
</feature>
<proteinExistence type="inferred from homology"/>
<feature type="transmembrane region" description="Helical" evidence="9">
    <location>
        <begin position="327"/>
        <end position="347"/>
    </location>
</feature>
<comment type="caution">
    <text evidence="11">The sequence shown here is derived from an EMBL/GenBank/DDBJ whole genome shotgun (WGS) entry which is preliminary data.</text>
</comment>
<keyword evidence="6 8" id="KW-0675">Receptor</keyword>
<dbReference type="PROSITE" id="PS00237">
    <property type="entry name" value="G_PROTEIN_RECEP_F1_1"/>
    <property type="match status" value="1"/>
</dbReference>
<reference evidence="11" key="2">
    <citation type="journal article" date="2021" name="Genome Biol. Evol.">
        <title>Developing a high-quality reference genome for a parasitic bivalve with doubly uniparental inheritance (Bivalvia: Unionida).</title>
        <authorList>
            <person name="Smith C.H."/>
        </authorList>
    </citation>
    <scope>NUCLEOTIDE SEQUENCE</scope>
    <source>
        <strain evidence="11">CHS0354</strain>
        <tissue evidence="11">Mantle</tissue>
    </source>
</reference>
<feature type="transmembrane region" description="Helical" evidence="9">
    <location>
        <begin position="145"/>
        <end position="167"/>
    </location>
</feature>
<dbReference type="PANTHER" id="PTHR45695:SF9">
    <property type="entry name" value="LEUCOKININ RECEPTOR"/>
    <property type="match status" value="1"/>
</dbReference>
<evidence type="ECO:0000256" key="3">
    <source>
        <dbReference type="ARBA" id="ARBA00022989"/>
    </source>
</evidence>
<dbReference type="InterPro" id="IPR000276">
    <property type="entry name" value="GPCR_Rhodpsn"/>
</dbReference>
<dbReference type="Gene3D" id="1.20.1070.10">
    <property type="entry name" value="Rhodopsin 7-helix transmembrane proteins"/>
    <property type="match status" value="1"/>
</dbReference>
<name>A0AAE0VXM0_9BIVA</name>
<evidence type="ECO:0000256" key="9">
    <source>
        <dbReference type="SAM" id="Phobius"/>
    </source>
</evidence>
<reference evidence="11" key="3">
    <citation type="submission" date="2023-05" db="EMBL/GenBank/DDBJ databases">
        <authorList>
            <person name="Smith C.H."/>
        </authorList>
    </citation>
    <scope>NUCLEOTIDE SEQUENCE</scope>
    <source>
        <strain evidence="11">CHS0354</strain>
        <tissue evidence="11">Mantle</tissue>
    </source>
</reference>
<evidence type="ECO:0000256" key="7">
    <source>
        <dbReference type="ARBA" id="ARBA00023224"/>
    </source>
</evidence>
<feature type="transmembrane region" description="Helical" evidence="9">
    <location>
        <begin position="72"/>
        <end position="94"/>
    </location>
</feature>
<evidence type="ECO:0000256" key="1">
    <source>
        <dbReference type="ARBA" id="ARBA00004141"/>
    </source>
</evidence>
<evidence type="ECO:0000256" key="2">
    <source>
        <dbReference type="ARBA" id="ARBA00022692"/>
    </source>
</evidence>
<evidence type="ECO:0000256" key="8">
    <source>
        <dbReference type="RuleBase" id="RU000688"/>
    </source>
</evidence>
<reference evidence="11" key="1">
    <citation type="journal article" date="2021" name="Genome Biol. Evol.">
        <title>A High-Quality Reference Genome for a Parasitic Bivalve with Doubly Uniparental Inheritance (Bivalvia: Unionida).</title>
        <authorList>
            <person name="Smith C.H."/>
        </authorList>
    </citation>
    <scope>NUCLEOTIDE SEQUENCE</scope>
    <source>
        <strain evidence="11">CHS0354</strain>
    </source>
</reference>
<evidence type="ECO:0000313" key="12">
    <source>
        <dbReference type="Proteomes" id="UP001195483"/>
    </source>
</evidence>
<evidence type="ECO:0000259" key="10">
    <source>
        <dbReference type="PROSITE" id="PS50262"/>
    </source>
</evidence>
<comment type="similarity">
    <text evidence="8">Belongs to the G-protein coupled receptor 1 family.</text>
</comment>
<protein>
    <recommendedName>
        <fullName evidence="10">G-protein coupled receptors family 1 profile domain-containing protein</fullName>
    </recommendedName>
</protein>
<dbReference type="CDD" id="cd14993">
    <property type="entry name" value="7tmA_CCKR-like"/>
    <property type="match status" value="1"/>
</dbReference>
<keyword evidence="3 9" id="KW-1133">Transmembrane helix</keyword>
<organism evidence="11 12">
    <name type="scientific">Potamilus streckersoni</name>
    <dbReference type="NCBI Taxonomy" id="2493646"/>
    <lineage>
        <taxon>Eukaryota</taxon>
        <taxon>Metazoa</taxon>
        <taxon>Spiralia</taxon>
        <taxon>Lophotrochozoa</taxon>
        <taxon>Mollusca</taxon>
        <taxon>Bivalvia</taxon>
        <taxon>Autobranchia</taxon>
        <taxon>Heteroconchia</taxon>
        <taxon>Palaeoheterodonta</taxon>
        <taxon>Unionida</taxon>
        <taxon>Unionoidea</taxon>
        <taxon>Unionidae</taxon>
        <taxon>Ambleminae</taxon>
        <taxon>Lampsilini</taxon>
        <taxon>Potamilus</taxon>
    </lineage>
</organism>
<dbReference type="PRINTS" id="PR00237">
    <property type="entry name" value="GPCRRHODOPSN"/>
</dbReference>